<gene>
    <name evidence="2" type="ORF">CAEBREN_09276</name>
</gene>
<keyword evidence="1" id="KW-0472">Membrane</keyword>
<feature type="transmembrane region" description="Helical" evidence="1">
    <location>
        <begin position="20"/>
        <end position="45"/>
    </location>
</feature>
<sequence length="169" mass="19233">MPPDQPVMSAAEELRSLKRVLIKLGIVALNSCMVVHKFLLIVAVLMRYNNFFLLRTYIIYLCVAGIVLHIPMFYSATAVRGHNVFLVCAAGSLVIQGAEFFLFLLEAPIEQWIIGQVFSFFSLFFLLAFIESGFREKNRLQNEEEQRLGLSVVYYNVELVSEAIEDNSD</sequence>
<protein>
    <submittedName>
        <fullName evidence="2">Uncharacterized protein</fullName>
    </submittedName>
</protein>
<organism evidence="3">
    <name type="scientific">Caenorhabditis brenneri</name>
    <name type="common">Nematode worm</name>
    <dbReference type="NCBI Taxonomy" id="135651"/>
    <lineage>
        <taxon>Eukaryota</taxon>
        <taxon>Metazoa</taxon>
        <taxon>Ecdysozoa</taxon>
        <taxon>Nematoda</taxon>
        <taxon>Chromadorea</taxon>
        <taxon>Rhabditida</taxon>
        <taxon>Rhabditina</taxon>
        <taxon>Rhabditomorpha</taxon>
        <taxon>Rhabditoidea</taxon>
        <taxon>Rhabditidae</taxon>
        <taxon>Peloderinae</taxon>
        <taxon>Caenorhabditis</taxon>
    </lineage>
</organism>
<dbReference type="EMBL" id="GL379798">
    <property type="protein sequence ID" value="EGT33615.1"/>
    <property type="molecule type" value="Genomic_DNA"/>
</dbReference>
<keyword evidence="1" id="KW-0812">Transmembrane</keyword>
<reference evidence="3" key="1">
    <citation type="submission" date="2011-07" db="EMBL/GenBank/DDBJ databases">
        <authorList>
            <consortium name="Caenorhabditis brenneri Sequencing and Analysis Consortium"/>
            <person name="Wilson R.K."/>
        </authorList>
    </citation>
    <scope>NUCLEOTIDE SEQUENCE [LARGE SCALE GENOMIC DNA]</scope>
    <source>
        <strain evidence="3">PB2801</strain>
    </source>
</reference>
<name>G0MKG3_CAEBE</name>
<dbReference type="AlphaFoldDB" id="G0MKG3"/>
<dbReference type="OMA" id="KWIMLEM"/>
<feature type="transmembrane region" description="Helical" evidence="1">
    <location>
        <begin position="57"/>
        <end position="77"/>
    </location>
</feature>
<feature type="transmembrane region" description="Helical" evidence="1">
    <location>
        <begin position="111"/>
        <end position="130"/>
    </location>
</feature>
<accession>G0MKG3</accession>
<dbReference type="OrthoDB" id="10513901at2759"/>
<keyword evidence="1" id="KW-1133">Transmembrane helix</keyword>
<evidence type="ECO:0000313" key="3">
    <source>
        <dbReference type="Proteomes" id="UP000008068"/>
    </source>
</evidence>
<evidence type="ECO:0000256" key="1">
    <source>
        <dbReference type="SAM" id="Phobius"/>
    </source>
</evidence>
<keyword evidence="3" id="KW-1185">Reference proteome</keyword>
<evidence type="ECO:0000313" key="2">
    <source>
        <dbReference type="EMBL" id="EGT33615.1"/>
    </source>
</evidence>
<dbReference type="FunCoup" id="G0MKG3">
    <property type="interactions" value="1049"/>
</dbReference>
<dbReference type="Proteomes" id="UP000008068">
    <property type="component" value="Unassembled WGS sequence"/>
</dbReference>
<feature type="transmembrane region" description="Helical" evidence="1">
    <location>
        <begin position="84"/>
        <end position="105"/>
    </location>
</feature>
<dbReference type="HOGENOM" id="CLU_1579868_0_0_1"/>
<dbReference type="InParanoid" id="G0MKG3"/>
<proteinExistence type="predicted"/>
<dbReference type="eggNOG" id="ENOG502TI6A">
    <property type="taxonomic scope" value="Eukaryota"/>
</dbReference>